<dbReference type="Proteomes" id="UP001499984">
    <property type="component" value="Unassembled WGS sequence"/>
</dbReference>
<name>A0ABP7UA99_9ACTN</name>
<dbReference type="RefSeq" id="WP_345008294.1">
    <property type="nucleotide sequence ID" value="NZ_BAAAZY010000001.1"/>
</dbReference>
<evidence type="ECO:0000313" key="2">
    <source>
        <dbReference type="Proteomes" id="UP001499984"/>
    </source>
</evidence>
<reference evidence="2" key="1">
    <citation type="journal article" date="2019" name="Int. J. Syst. Evol. Microbiol.">
        <title>The Global Catalogue of Microorganisms (GCM) 10K type strain sequencing project: providing services to taxonomists for standard genome sequencing and annotation.</title>
        <authorList>
            <consortium name="The Broad Institute Genomics Platform"/>
            <consortium name="The Broad Institute Genome Sequencing Center for Infectious Disease"/>
            <person name="Wu L."/>
            <person name="Ma J."/>
        </authorList>
    </citation>
    <scope>NUCLEOTIDE SEQUENCE [LARGE SCALE GENOMIC DNA]</scope>
    <source>
        <strain evidence="2">JCM 16925</strain>
    </source>
</reference>
<protein>
    <recommendedName>
        <fullName evidence="3">DUF4253 domain-containing protein</fullName>
    </recommendedName>
</protein>
<evidence type="ECO:0000313" key="1">
    <source>
        <dbReference type="EMBL" id="GAA4038718.1"/>
    </source>
</evidence>
<evidence type="ECO:0008006" key="3">
    <source>
        <dbReference type="Google" id="ProtNLM"/>
    </source>
</evidence>
<organism evidence="1 2">
    <name type="scientific">Streptomyces shaanxiensis</name>
    <dbReference type="NCBI Taxonomy" id="653357"/>
    <lineage>
        <taxon>Bacteria</taxon>
        <taxon>Bacillati</taxon>
        <taxon>Actinomycetota</taxon>
        <taxon>Actinomycetes</taxon>
        <taxon>Kitasatosporales</taxon>
        <taxon>Streptomycetaceae</taxon>
        <taxon>Streptomyces</taxon>
    </lineage>
</organism>
<comment type="caution">
    <text evidence="1">The sequence shown here is derived from an EMBL/GenBank/DDBJ whole genome shotgun (WGS) entry which is preliminary data.</text>
</comment>
<proteinExistence type="predicted"/>
<accession>A0ABP7UA99</accession>
<gene>
    <name evidence="1" type="ORF">GCM10022233_03870</name>
</gene>
<keyword evidence="2" id="KW-1185">Reference proteome</keyword>
<sequence length="250" mass="27706">MTGRTLMSSPSLDAALADIDTVFNGFASPTETGCERCFLPEETAYLRTPYTRVPADLVGRFVYKVPGHFEDHAAVMRRLLPQAAHAMAEGTLDGIGWGHHGWSRVDWRAWPAEQAAAVEAFVYAWWQDVLTASEPPYPVADVFETCAMILGTMTPLLDRWGSGPVADAHLASCAATWLYDLDSDAAPFGWWDHDDAAPVVAELQSWLTAHAPARLRARNEPDLAIRAELLALPYDERWAHPYWTRPSATN</sequence>
<dbReference type="EMBL" id="BAAAZY010000001">
    <property type="protein sequence ID" value="GAA4038718.1"/>
    <property type="molecule type" value="Genomic_DNA"/>
</dbReference>